<evidence type="ECO:0000313" key="1">
    <source>
        <dbReference type="EMBL" id="KAL1507959.1"/>
    </source>
</evidence>
<comment type="caution">
    <text evidence="1">The sequence shown here is derived from an EMBL/GenBank/DDBJ whole genome shotgun (WGS) entry which is preliminary data.</text>
</comment>
<dbReference type="AlphaFoldDB" id="A0AB34IWF5"/>
<sequence length="106" mass="11003">MGLVLLSTMPVVDAQCGGIAVDIDFSSITNPAVQMEWRDANGATYTGSSIPAGVTDSTGGAFPRGSVRWKSIGYFQDTSFDVLVTVVNTPSNYADTAVHLLVGSSA</sequence>
<dbReference type="EMBL" id="JBGBPQ010000017">
    <property type="protein sequence ID" value="KAL1507959.1"/>
    <property type="molecule type" value="Genomic_DNA"/>
</dbReference>
<keyword evidence="2" id="KW-1185">Reference proteome</keyword>
<accession>A0AB34IWF5</accession>
<organism evidence="1 2">
    <name type="scientific">Prymnesium parvum</name>
    <name type="common">Toxic golden alga</name>
    <dbReference type="NCBI Taxonomy" id="97485"/>
    <lineage>
        <taxon>Eukaryota</taxon>
        <taxon>Haptista</taxon>
        <taxon>Haptophyta</taxon>
        <taxon>Prymnesiophyceae</taxon>
        <taxon>Prymnesiales</taxon>
        <taxon>Prymnesiaceae</taxon>
        <taxon>Prymnesium</taxon>
    </lineage>
</organism>
<gene>
    <name evidence="1" type="ORF">AB1Y20_007563</name>
</gene>
<reference evidence="1 2" key="1">
    <citation type="journal article" date="2024" name="Science">
        <title>Giant polyketide synthase enzymes in the biosynthesis of giant marine polyether toxins.</title>
        <authorList>
            <person name="Fallon T.R."/>
            <person name="Shende V.V."/>
            <person name="Wierzbicki I.H."/>
            <person name="Pendleton A.L."/>
            <person name="Watervoot N.F."/>
            <person name="Auber R.P."/>
            <person name="Gonzalez D.J."/>
            <person name="Wisecaver J.H."/>
            <person name="Moore B.S."/>
        </authorList>
    </citation>
    <scope>NUCLEOTIDE SEQUENCE [LARGE SCALE GENOMIC DNA]</scope>
    <source>
        <strain evidence="1 2">12B1</strain>
    </source>
</reference>
<evidence type="ECO:0000313" key="2">
    <source>
        <dbReference type="Proteomes" id="UP001515480"/>
    </source>
</evidence>
<dbReference type="Proteomes" id="UP001515480">
    <property type="component" value="Unassembled WGS sequence"/>
</dbReference>
<protein>
    <submittedName>
        <fullName evidence="1">Uncharacterized protein</fullName>
    </submittedName>
</protein>
<name>A0AB34IWF5_PRYPA</name>
<proteinExistence type="predicted"/>